<accession>A0A1H6J909</accession>
<comment type="function">
    <text evidence="1 6">Removes the N-terminal methionine from nascent proteins. The N-terminal methionine is often cleaved when the second residue in the primary sequence is small and uncharged (Met-Ala-, Cys, Gly, Pro, Ser, Thr, or Val). Requires deformylation of the N(alpha)-formylated initiator methionine before it can be hydrolyzed.</text>
</comment>
<keyword evidence="3 6" id="KW-0645">Protease</keyword>
<evidence type="ECO:0000256" key="2">
    <source>
        <dbReference type="ARBA" id="ARBA00022438"/>
    </source>
</evidence>
<keyword evidence="2 6" id="KW-0031">Aminopeptidase</keyword>
<sequence length="250" mass="27001">MSITIKSKSELAIMREAGRITCGAIWYAGERLKPGMSTLDVDKLVGEYFARHDSKSCFKGLYGFPGNACISVNEEIIHGIPKASHRLKEGDIVSIDTGAAYKGFNGDSCWTFPVGKISDEAKALLEVTEASLYEGIAQAQVGARVGDISHAVEEYCASRGYGIVRNYCGHGIGREVHESPEIPNWGKAGHGPRLVAGMTFCIEPMINVKGDDVKVMKDNWTVVTKSGSLSAHFEHMIAITPDGPVILTQP</sequence>
<dbReference type="GO" id="GO:0070006">
    <property type="term" value="F:metalloaminopeptidase activity"/>
    <property type="evidence" value="ECO:0007669"/>
    <property type="project" value="UniProtKB-UniRule"/>
</dbReference>
<dbReference type="Pfam" id="PF00557">
    <property type="entry name" value="Peptidase_M24"/>
    <property type="match status" value="1"/>
</dbReference>
<feature type="binding site" evidence="6">
    <location>
        <position position="107"/>
    </location>
    <ligand>
        <name>a divalent metal cation</name>
        <dbReference type="ChEBI" id="CHEBI:60240"/>
        <label>1</label>
    </ligand>
</feature>
<name>A0A1H6J909_RUMFL</name>
<evidence type="ECO:0000256" key="1">
    <source>
        <dbReference type="ARBA" id="ARBA00002521"/>
    </source>
</evidence>
<gene>
    <name evidence="6" type="primary">map</name>
    <name evidence="9" type="ORF">SAMN02910265_01389</name>
</gene>
<feature type="binding site" evidence="6">
    <location>
        <position position="96"/>
    </location>
    <ligand>
        <name>a divalent metal cation</name>
        <dbReference type="ChEBI" id="CHEBI:60240"/>
        <label>1</label>
    </ligand>
</feature>
<comment type="cofactor">
    <cofactor evidence="6">
        <name>Co(2+)</name>
        <dbReference type="ChEBI" id="CHEBI:48828"/>
    </cofactor>
    <cofactor evidence="6">
        <name>Zn(2+)</name>
        <dbReference type="ChEBI" id="CHEBI:29105"/>
    </cofactor>
    <cofactor evidence="6">
        <name>Mn(2+)</name>
        <dbReference type="ChEBI" id="CHEBI:29035"/>
    </cofactor>
    <cofactor evidence="6">
        <name>Fe(2+)</name>
        <dbReference type="ChEBI" id="CHEBI:29033"/>
    </cofactor>
    <text evidence="6">Binds 2 divalent metal cations per subunit. Has a high-affinity and a low affinity metal-binding site. The true nature of the physiological cofactor is under debate. The enzyme is active with cobalt, zinc, manganese or divalent iron ions. Most likely, methionine aminopeptidases function as mononuclear Fe(2+)-metalloproteases under physiological conditions, and the catalytically relevant metal-binding site has been assigned to the histidine-containing high-affinity site.</text>
</comment>
<dbReference type="InterPro" id="IPR000994">
    <property type="entry name" value="Pept_M24"/>
</dbReference>
<evidence type="ECO:0000313" key="9">
    <source>
        <dbReference type="EMBL" id="SEH55425.1"/>
    </source>
</evidence>
<evidence type="ECO:0000259" key="8">
    <source>
        <dbReference type="Pfam" id="PF00557"/>
    </source>
</evidence>
<dbReference type="HAMAP" id="MF_01974">
    <property type="entry name" value="MetAP_1"/>
    <property type="match status" value="1"/>
</dbReference>
<reference evidence="9 10" key="1">
    <citation type="submission" date="2016-10" db="EMBL/GenBank/DDBJ databases">
        <authorList>
            <person name="de Groot N.N."/>
        </authorList>
    </citation>
    <scope>NUCLEOTIDE SEQUENCE [LARGE SCALE GENOMIC DNA]</scope>
    <source>
        <strain evidence="9 10">YAD2003</strain>
    </source>
</reference>
<dbReference type="EMBL" id="FNWV01000004">
    <property type="protein sequence ID" value="SEH55425.1"/>
    <property type="molecule type" value="Genomic_DNA"/>
</dbReference>
<keyword evidence="4 6" id="KW-0479">Metal-binding</keyword>
<feature type="binding site" evidence="6">
    <location>
        <position position="203"/>
    </location>
    <ligand>
        <name>a divalent metal cation</name>
        <dbReference type="ChEBI" id="CHEBI:60240"/>
        <label>2</label>
        <note>catalytic</note>
    </ligand>
</feature>
<organism evidence="9 10">
    <name type="scientific">Ruminococcus flavefaciens</name>
    <dbReference type="NCBI Taxonomy" id="1265"/>
    <lineage>
        <taxon>Bacteria</taxon>
        <taxon>Bacillati</taxon>
        <taxon>Bacillota</taxon>
        <taxon>Clostridia</taxon>
        <taxon>Eubacteriales</taxon>
        <taxon>Oscillospiraceae</taxon>
        <taxon>Ruminococcus</taxon>
    </lineage>
</organism>
<comment type="similarity">
    <text evidence="6">Belongs to the peptidase M24A family. Methionine aminopeptidase type 1 subfamily.</text>
</comment>
<dbReference type="GO" id="GO:0004239">
    <property type="term" value="F:initiator methionyl aminopeptidase activity"/>
    <property type="evidence" value="ECO:0007669"/>
    <property type="project" value="UniProtKB-UniRule"/>
</dbReference>
<dbReference type="GO" id="GO:0005829">
    <property type="term" value="C:cytosol"/>
    <property type="evidence" value="ECO:0007669"/>
    <property type="project" value="TreeGrafter"/>
</dbReference>
<dbReference type="InterPro" id="IPR002467">
    <property type="entry name" value="Pept_M24A_MAP1"/>
</dbReference>
<dbReference type="NCBIfam" id="TIGR00500">
    <property type="entry name" value="met_pdase_I"/>
    <property type="match status" value="1"/>
</dbReference>
<feature type="binding site" evidence="6">
    <location>
        <position position="234"/>
    </location>
    <ligand>
        <name>a divalent metal cation</name>
        <dbReference type="ChEBI" id="CHEBI:60240"/>
        <label>1</label>
    </ligand>
</feature>
<keyword evidence="5 6" id="KW-0378">Hydrolase</keyword>
<evidence type="ECO:0000256" key="4">
    <source>
        <dbReference type="ARBA" id="ARBA00022723"/>
    </source>
</evidence>
<feature type="binding site" evidence="6">
    <location>
        <position position="177"/>
    </location>
    <ligand>
        <name>substrate</name>
    </ligand>
</feature>
<dbReference type="RefSeq" id="WP_074715789.1">
    <property type="nucleotide sequence ID" value="NZ_FNWV01000004.1"/>
</dbReference>
<dbReference type="SUPFAM" id="SSF55920">
    <property type="entry name" value="Creatinase/aminopeptidase"/>
    <property type="match status" value="1"/>
</dbReference>
<feature type="binding site" evidence="6">
    <location>
        <position position="78"/>
    </location>
    <ligand>
        <name>substrate</name>
    </ligand>
</feature>
<dbReference type="CDD" id="cd01086">
    <property type="entry name" value="MetAP1"/>
    <property type="match status" value="1"/>
</dbReference>
<evidence type="ECO:0000256" key="6">
    <source>
        <dbReference type="HAMAP-Rule" id="MF_01974"/>
    </source>
</evidence>
<evidence type="ECO:0000256" key="3">
    <source>
        <dbReference type="ARBA" id="ARBA00022670"/>
    </source>
</evidence>
<feature type="binding site" evidence="6">
    <location>
        <position position="234"/>
    </location>
    <ligand>
        <name>a divalent metal cation</name>
        <dbReference type="ChEBI" id="CHEBI:60240"/>
        <label>2</label>
        <note>catalytic</note>
    </ligand>
</feature>
<dbReference type="PROSITE" id="PS00680">
    <property type="entry name" value="MAP_1"/>
    <property type="match status" value="1"/>
</dbReference>
<feature type="binding site" evidence="6">
    <location>
        <position position="107"/>
    </location>
    <ligand>
        <name>a divalent metal cation</name>
        <dbReference type="ChEBI" id="CHEBI:60240"/>
        <label>2</label>
        <note>catalytic</note>
    </ligand>
</feature>
<dbReference type="PANTHER" id="PTHR43330">
    <property type="entry name" value="METHIONINE AMINOPEPTIDASE"/>
    <property type="match status" value="1"/>
</dbReference>
<dbReference type="GO" id="GO:0046872">
    <property type="term" value="F:metal ion binding"/>
    <property type="evidence" value="ECO:0007669"/>
    <property type="project" value="UniProtKB-UniRule"/>
</dbReference>
<dbReference type="Proteomes" id="UP000183190">
    <property type="component" value="Unassembled WGS sequence"/>
</dbReference>
<protein>
    <recommendedName>
        <fullName evidence="6 7">Methionine aminopeptidase</fullName>
        <shortName evidence="6">MAP</shortName>
        <shortName evidence="6">MetAP</shortName>
        <ecNumber evidence="6 7">3.4.11.18</ecNumber>
    </recommendedName>
    <alternativeName>
        <fullName evidence="6">Peptidase M</fullName>
    </alternativeName>
</protein>
<dbReference type="InterPro" id="IPR001714">
    <property type="entry name" value="Pept_M24_MAP"/>
</dbReference>
<dbReference type="AlphaFoldDB" id="A0A1H6J909"/>
<dbReference type="GO" id="GO:0006508">
    <property type="term" value="P:proteolysis"/>
    <property type="evidence" value="ECO:0007669"/>
    <property type="project" value="UniProtKB-KW"/>
</dbReference>
<dbReference type="InterPro" id="IPR036005">
    <property type="entry name" value="Creatinase/aminopeptidase-like"/>
</dbReference>
<comment type="subunit">
    <text evidence="6">Monomer.</text>
</comment>
<feature type="domain" description="Peptidase M24" evidence="8">
    <location>
        <begin position="13"/>
        <end position="240"/>
    </location>
</feature>
<comment type="catalytic activity">
    <reaction evidence="6 7">
        <text>Release of N-terminal amino acids, preferentially methionine, from peptides and arylamides.</text>
        <dbReference type="EC" id="3.4.11.18"/>
    </reaction>
</comment>
<dbReference type="Gene3D" id="3.90.230.10">
    <property type="entry name" value="Creatinase/methionine aminopeptidase superfamily"/>
    <property type="match status" value="1"/>
</dbReference>
<evidence type="ECO:0000256" key="5">
    <source>
        <dbReference type="ARBA" id="ARBA00022801"/>
    </source>
</evidence>
<dbReference type="EC" id="3.4.11.18" evidence="6 7"/>
<dbReference type="PANTHER" id="PTHR43330:SF27">
    <property type="entry name" value="METHIONINE AMINOPEPTIDASE"/>
    <property type="match status" value="1"/>
</dbReference>
<feature type="binding site" evidence="6">
    <location>
        <position position="170"/>
    </location>
    <ligand>
        <name>a divalent metal cation</name>
        <dbReference type="ChEBI" id="CHEBI:60240"/>
        <label>2</label>
        <note>catalytic</note>
    </ligand>
</feature>
<dbReference type="OrthoDB" id="9802055at2"/>
<proteinExistence type="inferred from homology"/>
<evidence type="ECO:0000256" key="7">
    <source>
        <dbReference type="RuleBase" id="RU003653"/>
    </source>
</evidence>
<dbReference type="PRINTS" id="PR00599">
    <property type="entry name" value="MAPEPTIDASE"/>
</dbReference>
<evidence type="ECO:0000313" key="10">
    <source>
        <dbReference type="Proteomes" id="UP000183190"/>
    </source>
</evidence>